<dbReference type="Pfam" id="PF00817">
    <property type="entry name" value="IMS"/>
    <property type="match status" value="1"/>
</dbReference>
<dbReference type="Gene3D" id="1.10.150.20">
    <property type="entry name" value="5' to 3' exonuclease, C-terminal subdomain"/>
    <property type="match status" value="1"/>
</dbReference>
<evidence type="ECO:0000256" key="12">
    <source>
        <dbReference type="ARBA" id="ARBA00022842"/>
    </source>
</evidence>
<keyword evidence="5" id="KW-0515">Mutator protein</keyword>
<evidence type="ECO:0000256" key="16">
    <source>
        <dbReference type="ARBA" id="ARBA00049244"/>
    </source>
</evidence>
<dbReference type="Gene3D" id="3.30.1490.100">
    <property type="entry name" value="DNA polymerase, Y-family, little finger domain"/>
    <property type="match status" value="1"/>
</dbReference>
<evidence type="ECO:0000256" key="4">
    <source>
        <dbReference type="ARBA" id="ARBA00012417"/>
    </source>
</evidence>
<name>A0A6J4MLY4_9BACT</name>
<accession>A0A6J4MLY4</accession>
<evidence type="ECO:0000256" key="5">
    <source>
        <dbReference type="ARBA" id="ARBA00022457"/>
    </source>
</evidence>
<evidence type="ECO:0000256" key="9">
    <source>
        <dbReference type="ARBA" id="ARBA00022705"/>
    </source>
</evidence>
<evidence type="ECO:0000256" key="17">
    <source>
        <dbReference type="SAM" id="MobiDB-lite"/>
    </source>
</evidence>
<dbReference type="InterPro" id="IPR017961">
    <property type="entry name" value="DNA_pol_Y-fam_little_finger"/>
</dbReference>
<keyword evidence="8 19" id="KW-0548">Nucleotidyltransferase</keyword>
<dbReference type="GO" id="GO:0003684">
    <property type="term" value="F:damaged DNA binding"/>
    <property type="evidence" value="ECO:0007669"/>
    <property type="project" value="InterPro"/>
</dbReference>
<dbReference type="Pfam" id="PF21999">
    <property type="entry name" value="IMS_HHH_1"/>
    <property type="match status" value="1"/>
</dbReference>
<dbReference type="GO" id="GO:0003887">
    <property type="term" value="F:DNA-directed DNA polymerase activity"/>
    <property type="evidence" value="ECO:0007669"/>
    <property type="project" value="UniProtKB-KW"/>
</dbReference>
<feature type="domain" description="UmuC" evidence="18">
    <location>
        <begin position="1"/>
        <end position="172"/>
    </location>
</feature>
<evidence type="ECO:0000256" key="3">
    <source>
        <dbReference type="ARBA" id="ARBA00010945"/>
    </source>
</evidence>
<keyword evidence="15" id="KW-0234">DNA repair</keyword>
<protein>
    <recommendedName>
        <fullName evidence="4">DNA-directed DNA polymerase</fullName>
        <ecNumber evidence="4">2.7.7.7</ecNumber>
    </recommendedName>
</protein>
<evidence type="ECO:0000256" key="14">
    <source>
        <dbReference type="ARBA" id="ARBA00023125"/>
    </source>
</evidence>
<dbReference type="InterPro" id="IPR053848">
    <property type="entry name" value="IMS_HHH_1"/>
</dbReference>
<evidence type="ECO:0000256" key="2">
    <source>
        <dbReference type="ARBA" id="ARBA00004496"/>
    </source>
</evidence>
<dbReference type="GO" id="GO:0009432">
    <property type="term" value="P:SOS response"/>
    <property type="evidence" value="ECO:0007669"/>
    <property type="project" value="TreeGrafter"/>
</dbReference>
<dbReference type="GO" id="GO:0005829">
    <property type="term" value="C:cytosol"/>
    <property type="evidence" value="ECO:0007669"/>
    <property type="project" value="TreeGrafter"/>
</dbReference>
<comment type="subcellular location">
    <subcellularLocation>
        <location evidence="2">Cytoplasm</location>
    </subcellularLocation>
</comment>
<dbReference type="InterPro" id="IPR022880">
    <property type="entry name" value="DNApol_IV"/>
</dbReference>
<keyword evidence="10" id="KW-0479">Metal-binding</keyword>
<dbReference type="GO" id="GO:0006260">
    <property type="term" value="P:DNA replication"/>
    <property type="evidence" value="ECO:0007669"/>
    <property type="project" value="UniProtKB-KW"/>
</dbReference>
<evidence type="ECO:0000256" key="6">
    <source>
        <dbReference type="ARBA" id="ARBA00022490"/>
    </source>
</evidence>
<keyword evidence="12" id="KW-0460">Magnesium</keyword>
<keyword evidence="13" id="KW-0239">DNA-directed DNA polymerase</keyword>
<keyword evidence="14" id="KW-0238">DNA-binding</keyword>
<reference evidence="19" key="1">
    <citation type="submission" date="2020-02" db="EMBL/GenBank/DDBJ databases">
        <authorList>
            <person name="Meier V. D."/>
        </authorList>
    </citation>
    <scope>NUCLEOTIDE SEQUENCE</scope>
    <source>
        <strain evidence="19">AVDCRST_MAG89</strain>
    </source>
</reference>
<dbReference type="SUPFAM" id="SSF100879">
    <property type="entry name" value="Lesion bypass DNA polymerase (Y-family), little finger domain"/>
    <property type="match status" value="1"/>
</dbReference>
<dbReference type="PROSITE" id="PS50173">
    <property type="entry name" value="UMUC"/>
    <property type="match status" value="1"/>
</dbReference>
<dbReference type="GO" id="GO:0042276">
    <property type="term" value="P:error-prone translesion synthesis"/>
    <property type="evidence" value="ECO:0007669"/>
    <property type="project" value="TreeGrafter"/>
</dbReference>
<dbReference type="PANTHER" id="PTHR11076">
    <property type="entry name" value="DNA REPAIR POLYMERASE UMUC / TRANSFERASE FAMILY MEMBER"/>
    <property type="match status" value="1"/>
</dbReference>
<dbReference type="InterPro" id="IPR001126">
    <property type="entry name" value="UmuC"/>
</dbReference>
<keyword evidence="11" id="KW-0227">DNA damage</keyword>
<dbReference type="Pfam" id="PF11799">
    <property type="entry name" value="IMS_C"/>
    <property type="match status" value="1"/>
</dbReference>
<dbReference type="GO" id="GO:0006281">
    <property type="term" value="P:DNA repair"/>
    <property type="evidence" value="ECO:0007669"/>
    <property type="project" value="UniProtKB-KW"/>
</dbReference>
<dbReference type="InterPro" id="IPR043502">
    <property type="entry name" value="DNA/RNA_pol_sf"/>
</dbReference>
<dbReference type="InterPro" id="IPR043128">
    <property type="entry name" value="Rev_trsase/Diguanyl_cyclase"/>
</dbReference>
<evidence type="ECO:0000256" key="7">
    <source>
        <dbReference type="ARBA" id="ARBA00022679"/>
    </source>
</evidence>
<dbReference type="EMBL" id="CADCTV010000790">
    <property type="protein sequence ID" value="CAA9361526.1"/>
    <property type="molecule type" value="Genomic_DNA"/>
</dbReference>
<gene>
    <name evidence="19" type="ORF">AVDCRST_MAG89-3772</name>
</gene>
<evidence type="ECO:0000256" key="1">
    <source>
        <dbReference type="ARBA" id="ARBA00001946"/>
    </source>
</evidence>
<comment type="similarity">
    <text evidence="3">Belongs to the DNA polymerase type-Y family.</text>
</comment>
<comment type="cofactor">
    <cofactor evidence="1">
        <name>Mg(2+)</name>
        <dbReference type="ChEBI" id="CHEBI:18420"/>
    </cofactor>
</comment>
<dbReference type="EC" id="2.7.7.7" evidence="4"/>
<dbReference type="Gene3D" id="3.40.1170.60">
    <property type="match status" value="1"/>
</dbReference>
<dbReference type="Gene3D" id="3.30.70.270">
    <property type="match status" value="1"/>
</dbReference>
<evidence type="ECO:0000259" key="18">
    <source>
        <dbReference type="PROSITE" id="PS50173"/>
    </source>
</evidence>
<dbReference type="SUPFAM" id="SSF56672">
    <property type="entry name" value="DNA/RNA polymerases"/>
    <property type="match status" value="1"/>
</dbReference>
<dbReference type="PANTHER" id="PTHR11076:SF33">
    <property type="entry name" value="DNA POLYMERASE KAPPA"/>
    <property type="match status" value="1"/>
</dbReference>
<keyword evidence="6" id="KW-0963">Cytoplasm</keyword>
<dbReference type="FunFam" id="3.30.1490.100:FF:000004">
    <property type="entry name" value="DNA polymerase IV"/>
    <property type="match status" value="1"/>
</dbReference>
<sequence>MLADPEGAGRSELVLVGGSPTGRGVVTSASYAARKFGVHAGMPMATAIRLCPRGVVVPVPGEMVNRKHKEVRAVLDEFSPVVEAASVDEFYLDLTGTELLYHGEPLEETCRRMQQAVMDRTGISISIGGATGRTLAKMAASVNKPFGVHIVPPGGEAAFMSRFALSDIPGVGPALAEALRRRGATQVSDIAPLDLATLTSWVGDSRAQWLYHLARGEDFGGVAPRRPQKSISHERTFPIDISDPEELETRLMMLAVETGASLRADGLRARTVTVRLRYADFTDRSASRTAPDAIESDRAIFTVARELLRELLAKRSGAARLLGVGVSKLVGDDEREPALFADTPGGPETARDRKLAEATDRVTGKYGKGALVPARIAHRDPKDRHRGRGGSVEE</sequence>
<organism evidence="19">
    <name type="scientific">uncultured Gemmatimonadota bacterium</name>
    <dbReference type="NCBI Taxonomy" id="203437"/>
    <lineage>
        <taxon>Bacteria</taxon>
        <taxon>Pseudomonadati</taxon>
        <taxon>Gemmatimonadota</taxon>
        <taxon>environmental samples</taxon>
    </lineage>
</organism>
<dbReference type="GO" id="GO:0046872">
    <property type="term" value="F:metal ion binding"/>
    <property type="evidence" value="ECO:0007669"/>
    <property type="project" value="UniProtKB-KW"/>
</dbReference>
<keyword evidence="9" id="KW-0235">DNA replication</keyword>
<keyword evidence="7 19" id="KW-0808">Transferase</keyword>
<comment type="catalytic activity">
    <reaction evidence="16">
        <text>DNA(n) + a 2'-deoxyribonucleoside 5'-triphosphate = DNA(n+1) + diphosphate</text>
        <dbReference type="Rhea" id="RHEA:22508"/>
        <dbReference type="Rhea" id="RHEA-COMP:17339"/>
        <dbReference type="Rhea" id="RHEA-COMP:17340"/>
        <dbReference type="ChEBI" id="CHEBI:33019"/>
        <dbReference type="ChEBI" id="CHEBI:61560"/>
        <dbReference type="ChEBI" id="CHEBI:173112"/>
        <dbReference type="EC" id="2.7.7.7"/>
    </reaction>
</comment>
<feature type="region of interest" description="Disordered" evidence="17">
    <location>
        <begin position="375"/>
        <end position="394"/>
    </location>
</feature>
<evidence type="ECO:0000256" key="11">
    <source>
        <dbReference type="ARBA" id="ARBA00022763"/>
    </source>
</evidence>
<evidence type="ECO:0000256" key="13">
    <source>
        <dbReference type="ARBA" id="ARBA00022932"/>
    </source>
</evidence>
<dbReference type="InterPro" id="IPR036775">
    <property type="entry name" value="DNA_pol_Y-fam_lit_finger_sf"/>
</dbReference>
<evidence type="ECO:0000256" key="8">
    <source>
        <dbReference type="ARBA" id="ARBA00022695"/>
    </source>
</evidence>
<evidence type="ECO:0000256" key="10">
    <source>
        <dbReference type="ARBA" id="ARBA00022723"/>
    </source>
</evidence>
<evidence type="ECO:0000256" key="15">
    <source>
        <dbReference type="ARBA" id="ARBA00023204"/>
    </source>
</evidence>
<dbReference type="CDD" id="cd03586">
    <property type="entry name" value="PolY_Pol_IV_kappa"/>
    <property type="match status" value="1"/>
</dbReference>
<dbReference type="AlphaFoldDB" id="A0A6J4MLY4"/>
<evidence type="ECO:0000313" key="19">
    <source>
        <dbReference type="EMBL" id="CAA9361526.1"/>
    </source>
</evidence>
<dbReference type="InterPro" id="IPR050116">
    <property type="entry name" value="DNA_polymerase-Y"/>
</dbReference>
<proteinExistence type="inferred from homology"/>